<dbReference type="GO" id="GO:0005886">
    <property type="term" value="C:plasma membrane"/>
    <property type="evidence" value="ECO:0007669"/>
    <property type="project" value="UniProtKB-SubCell"/>
</dbReference>
<evidence type="ECO:0000256" key="9">
    <source>
        <dbReference type="ARBA" id="ARBA00022989"/>
    </source>
</evidence>
<feature type="transmembrane region" description="Helical" evidence="12">
    <location>
        <begin position="52"/>
        <end position="77"/>
    </location>
</feature>
<dbReference type="InterPro" id="IPR036878">
    <property type="entry name" value="Glu_permease_IIB"/>
</dbReference>
<dbReference type="GO" id="GO:0090563">
    <property type="term" value="F:protein-phosphocysteine-sugar phosphotransferase activity"/>
    <property type="evidence" value="ECO:0007669"/>
    <property type="project" value="TreeGrafter"/>
</dbReference>
<dbReference type="PANTHER" id="PTHR30009:SF24">
    <property type="entry name" value="PTS SYSTEM, IIBC COMPONENT"/>
    <property type="match status" value="1"/>
</dbReference>
<comment type="subcellular location">
    <subcellularLocation>
        <location evidence="1">Cell membrane</location>
        <topology evidence="1">Multi-pass membrane protein</topology>
    </subcellularLocation>
</comment>
<keyword evidence="9 12" id="KW-1133">Transmembrane helix</keyword>
<protein>
    <submittedName>
        <fullName evidence="15">PTS system, maltose and glucose-specific IIC component</fullName>
    </submittedName>
</protein>
<dbReference type="GO" id="GO:0009401">
    <property type="term" value="P:phosphoenolpyruvate-dependent sugar phosphotransferase system"/>
    <property type="evidence" value="ECO:0007669"/>
    <property type="project" value="UniProtKB-KW"/>
</dbReference>
<keyword evidence="8" id="KW-0418">Kinase</keyword>
<feature type="transmembrane region" description="Helical" evidence="12">
    <location>
        <begin position="312"/>
        <end position="329"/>
    </location>
</feature>
<feature type="transmembrane region" description="Helical" evidence="12">
    <location>
        <begin position="335"/>
        <end position="354"/>
    </location>
</feature>
<dbReference type="Pfam" id="PF02378">
    <property type="entry name" value="PTS_EIIC"/>
    <property type="match status" value="1"/>
</dbReference>
<evidence type="ECO:0000256" key="6">
    <source>
        <dbReference type="ARBA" id="ARBA00022683"/>
    </source>
</evidence>
<feature type="transmembrane region" description="Helical" evidence="12">
    <location>
        <begin position="206"/>
        <end position="227"/>
    </location>
</feature>
<feature type="transmembrane region" description="Helical" evidence="12">
    <location>
        <begin position="361"/>
        <end position="382"/>
    </location>
</feature>
<dbReference type="Pfam" id="PF00367">
    <property type="entry name" value="PTS_EIIB"/>
    <property type="match status" value="1"/>
</dbReference>
<evidence type="ECO:0000256" key="10">
    <source>
        <dbReference type="ARBA" id="ARBA00023136"/>
    </source>
</evidence>
<dbReference type="GO" id="GO:0016301">
    <property type="term" value="F:kinase activity"/>
    <property type="evidence" value="ECO:0007669"/>
    <property type="project" value="UniProtKB-KW"/>
</dbReference>
<keyword evidence="4" id="KW-0762">Sugar transport</keyword>
<evidence type="ECO:0000259" key="13">
    <source>
        <dbReference type="PROSITE" id="PS51098"/>
    </source>
</evidence>
<gene>
    <name evidence="15" type="ORF">SAMN02745941_03225</name>
</gene>
<reference evidence="15 16" key="1">
    <citation type="submission" date="2016-11" db="EMBL/GenBank/DDBJ databases">
        <authorList>
            <person name="Jaros S."/>
            <person name="Januszkiewicz K."/>
            <person name="Wedrychowicz H."/>
        </authorList>
    </citation>
    <scope>NUCLEOTIDE SEQUENCE [LARGE SCALE GENOMIC DNA]</scope>
    <source>
        <strain evidence="15 16">DSM 6191</strain>
    </source>
</reference>
<dbReference type="InterPro" id="IPR001996">
    <property type="entry name" value="PTS_IIB_1"/>
</dbReference>
<keyword evidence="6" id="KW-0598">Phosphotransferase system</keyword>
<dbReference type="GO" id="GO:0008982">
    <property type="term" value="F:protein-N(PI)-phosphohistidine-sugar phosphotransferase activity"/>
    <property type="evidence" value="ECO:0007669"/>
    <property type="project" value="InterPro"/>
</dbReference>
<dbReference type="AlphaFoldDB" id="A0A1M5ZQ48"/>
<evidence type="ECO:0000256" key="5">
    <source>
        <dbReference type="ARBA" id="ARBA00022679"/>
    </source>
</evidence>
<organism evidence="15 16">
    <name type="scientific">Clostridium intestinale DSM 6191</name>
    <dbReference type="NCBI Taxonomy" id="1121320"/>
    <lineage>
        <taxon>Bacteria</taxon>
        <taxon>Bacillati</taxon>
        <taxon>Bacillota</taxon>
        <taxon>Clostridia</taxon>
        <taxon>Eubacteriales</taxon>
        <taxon>Clostridiaceae</taxon>
        <taxon>Clostridium</taxon>
    </lineage>
</organism>
<evidence type="ECO:0000256" key="7">
    <source>
        <dbReference type="ARBA" id="ARBA00022692"/>
    </source>
</evidence>
<dbReference type="PROSITE" id="PS51098">
    <property type="entry name" value="PTS_EIIB_TYPE_1"/>
    <property type="match status" value="1"/>
</dbReference>
<name>A0A1M5ZQ48_9CLOT</name>
<dbReference type="InterPro" id="IPR018113">
    <property type="entry name" value="PTrfase_EIIB_Cys"/>
</dbReference>
<keyword evidence="5" id="KW-0808">Transferase</keyword>
<evidence type="ECO:0000256" key="8">
    <source>
        <dbReference type="ARBA" id="ARBA00022777"/>
    </source>
</evidence>
<keyword evidence="7 12" id="KW-0812">Transmembrane</keyword>
<keyword evidence="2" id="KW-0813">Transport</keyword>
<keyword evidence="3" id="KW-1003">Cell membrane</keyword>
<dbReference type="RefSeq" id="WP_073021118.1">
    <property type="nucleotide sequence ID" value="NZ_FQXU01000010.1"/>
</dbReference>
<feature type="domain" description="PTS EIIC type-1" evidence="14">
    <location>
        <begin position="3"/>
        <end position="422"/>
    </location>
</feature>
<proteinExistence type="predicted"/>
<sequence length="519" mass="56181">MLKKMNNYFQRLGKAFMLPIALISFAGIFLGISSAFSNPNVIAKMPFLGNEILQLIFVFTKAITGVLFSNLPVLFAISLAIGLAKDETAVAGFSGFIGYIVMHITINAFLISSKTLATAENLRSAGQGMTLGIQSIELGVFGGIIVGIIVAELHNKFYTIKLPDYIGFFGGTRFVPIITTLAFTVVGLLIPVIWPPIGAGIQGLGYTIARLGYFGTFLFGLLERLLIPFGLHHILNAMFRFTPVGGEMVIGGNSIAGALNIFYAQLADPNTTSFSTEATRFLAQGKIPIMMFGLPAAALAMYRTANPVNRNRIKGILTAGALASLVTGITEPLEFSFLFVAPVLYGIHSVLSGISFMLNHILGVAIGNTQGGAIDLVVFGMLQPNTKWFITLLIGIAYAFIYYFTFKFVILKMNLKTPGREDDIELDEENLVLDNSDFDGKAIEIIKYLGGKDNIEKVNNCFTRLRVVVKDMSLVEESGFKRTGAAGVIKPSETDIQVIYGPSVSSIKASVAKELKRKS</sequence>
<evidence type="ECO:0000313" key="16">
    <source>
        <dbReference type="Proteomes" id="UP000184241"/>
    </source>
</evidence>
<feature type="transmembrane region" description="Helical" evidence="12">
    <location>
        <begin position="248"/>
        <end position="267"/>
    </location>
</feature>
<evidence type="ECO:0000256" key="3">
    <source>
        <dbReference type="ARBA" id="ARBA00022475"/>
    </source>
</evidence>
<feature type="transmembrane region" description="Helical" evidence="12">
    <location>
        <begin position="12"/>
        <end position="32"/>
    </location>
</feature>
<dbReference type="Gene3D" id="3.30.1360.60">
    <property type="entry name" value="Glucose permease domain IIB"/>
    <property type="match status" value="1"/>
</dbReference>
<feature type="transmembrane region" description="Helical" evidence="12">
    <location>
        <begin position="388"/>
        <end position="410"/>
    </location>
</feature>
<evidence type="ECO:0000256" key="11">
    <source>
        <dbReference type="PROSITE-ProRule" id="PRU00421"/>
    </source>
</evidence>
<dbReference type="CDD" id="cd00212">
    <property type="entry name" value="PTS_IIB_glc"/>
    <property type="match status" value="1"/>
</dbReference>
<dbReference type="PROSITE" id="PS01035">
    <property type="entry name" value="PTS_EIIB_TYPE_1_CYS"/>
    <property type="match status" value="1"/>
</dbReference>
<evidence type="ECO:0000256" key="4">
    <source>
        <dbReference type="ARBA" id="ARBA00022597"/>
    </source>
</evidence>
<dbReference type="InterPro" id="IPR003352">
    <property type="entry name" value="PTS_EIIC"/>
</dbReference>
<dbReference type="InterPro" id="IPR013013">
    <property type="entry name" value="PTS_EIIC_1"/>
</dbReference>
<feature type="transmembrane region" description="Helical" evidence="12">
    <location>
        <begin position="174"/>
        <end position="194"/>
    </location>
</feature>
<dbReference type="NCBIfam" id="TIGR00826">
    <property type="entry name" value="EIIB_glc"/>
    <property type="match status" value="1"/>
</dbReference>
<feature type="transmembrane region" description="Helical" evidence="12">
    <location>
        <begin position="89"/>
        <end position="111"/>
    </location>
</feature>
<dbReference type="Proteomes" id="UP000184241">
    <property type="component" value="Unassembled WGS sequence"/>
</dbReference>
<keyword evidence="10 12" id="KW-0472">Membrane</keyword>
<feature type="active site" description="Phosphocysteine intermediate; for EIIB activity" evidence="11">
    <location>
        <position position="461"/>
    </location>
</feature>
<dbReference type="InterPro" id="IPR050429">
    <property type="entry name" value="PTS_Glucose_EIICBA"/>
</dbReference>
<dbReference type="EMBL" id="FQXU01000010">
    <property type="protein sequence ID" value="SHI26278.1"/>
    <property type="molecule type" value="Genomic_DNA"/>
</dbReference>
<dbReference type="PROSITE" id="PS51103">
    <property type="entry name" value="PTS_EIIC_TYPE_1"/>
    <property type="match status" value="1"/>
</dbReference>
<evidence type="ECO:0000256" key="1">
    <source>
        <dbReference type="ARBA" id="ARBA00004651"/>
    </source>
</evidence>
<dbReference type="PANTHER" id="PTHR30009">
    <property type="entry name" value="CYTOCHROME C-TYPE SYNTHESIS PROTEIN AND PTS TRANSMEMBRANE COMPONENT"/>
    <property type="match status" value="1"/>
</dbReference>
<evidence type="ECO:0000256" key="2">
    <source>
        <dbReference type="ARBA" id="ARBA00022448"/>
    </source>
</evidence>
<evidence type="ECO:0000256" key="12">
    <source>
        <dbReference type="SAM" id="Phobius"/>
    </source>
</evidence>
<feature type="domain" description="PTS EIIB type-1" evidence="13">
    <location>
        <begin position="439"/>
        <end position="519"/>
    </location>
</feature>
<accession>A0A1M5ZQ48</accession>
<feature type="transmembrane region" description="Helical" evidence="12">
    <location>
        <begin position="287"/>
        <end position="305"/>
    </location>
</feature>
<dbReference type="SUPFAM" id="SSF55604">
    <property type="entry name" value="Glucose permease domain IIB"/>
    <property type="match status" value="1"/>
</dbReference>
<evidence type="ECO:0000259" key="14">
    <source>
        <dbReference type="PROSITE" id="PS51103"/>
    </source>
</evidence>
<feature type="transmembrane region" description="Helical" evidence="12">
    <location>
        <begin position="131"/>
        <end position="153"/>
    </location>
</feature>
<evidence type="ECO:0000313" key="15">
    <source>
        <dbReference type="EMBL" id="SHI26278.1"/>
    </source>
</evidence>